<protein>
    <recommendedName>
        <fullName evidence="2">Cyclic-phosphate processing Receiver domain-containing protein</fullName>
    </recommendedName>
</protein>
<dbReference type="Pfam" id="PF12796">
    <property type="entry name" value="Ank_2"/>
    <property type="match status" value="1"/>
</dbReference>
<evidence type="ECO:0000256" key="1">
    <source>
        <dbReference type="PROSITE-ProRule" id="PRU00023"/>
    </source>
</evidence>
<name>A0ABQ4KR06_9BACI</name>
<accession>A0ABQ4KR06</accession>
<evidence type="ECO:0000313" key="4">
    <source>
        <dbReference type="Proteomes" id="UP000679950"/>
    </source>
</evidence>
<organism evidence="3 4">
    <name type="scientific">Lederbergia ruris</name>
    <dbReference type="NCBI Taxonomy" id="217495"/>
    <lineage>
        <taxon>Bacteria</taxon>
        <taxon>Bacillati</taxon>
        <taxon>Bacillota</taxon>
        <taxon>Bacilli</taxon>
        <taxon>Bacillales</taxon>
        <taxon>Bacillaceae</taxon>
        <taxon>Lederbergia</taxon>
    </lineage>
</organism>
<keyword evidence="1" id="KW-0040">ANK repeat</keyword>
<comment type="caution">
    <text evidence="3">The sequence shown here is derived from an EMBL/GenBank/DDBJ whole genome shotgun (WGS) entry which is preliminary data.</text>
</comment>
<dbReference type="RefSeq" id="WP_212967559.1">
    <property type="nucleotide sequence ID" value="NZ_BORB01000071.1"/>
</dbReference>
<dbReference type="InterPro" id="IPR046909">
    <property type="entry name" value="cREC_REC"/>
</dbReference>
<evidence type="ECO:0000313" key="3">
    <source>
        <dbReference type="EMBL" id="GIN59923.1"/>
    </source>
</evidence>
<evidence type="ECO:0000259" key="2">
    <source>
        <dbReference type="Pfam" id="PF20274"/>
    </source>
</evidence>
<feature type="repeat" description="ANK" evidence="1">
    <location>
        <begin position="62"/>
        <end position="94"/>
    </location>
</feature>
<dbReference type="InterPro" id="IPR036770">
    <property type="entry name" value="Ankyrin_rpt-contain_sf"/>
</dbReference>
<dbReference type="Pfam" id="PF20274">
    <property type="entry name" value="cREC_REC"/>
    <property type="match status" value="1"/>
</dbReference>
<keyword evidence="4" id="KW-1185">Reference proteome</keyword>
<dbReference type="EMBL" id="BORB01000071">
    <property type="protein sequence ID" value="GIN59923.1"/>
    <property type="molecule type" value="Genomic_DNA"/>
</dbReference>
<feature type="domain" description="Cyclic-phosphate processing Receiver" evidence="2">
    <location>
        <begin position="121"/>
        <end position="207"/>
    </location>
</feature>
<feature type="repeat" description="ANK" evidence="1">
    <location>
        <begin position="29"/>
        <end position="61"/>
    </location>
</feature>
<proteinExistence type="predicted"/>
<sequence length="237" mass="27157">MNLLNIIKNNDTNELERYLKKHDVNEVIQGQDLLTWAVYLGNLGFTKLLIEKGAIVNKKDRLGRAPLSIAAFFGFVDIARLLLDNNAIIDAMCMDRAYTGWEGHIQTDILDLFREHDWDCVYLDDLRDIPEGFTGARTIEDAIYLIENKRLHILSLDHDLGMDDKGNLLPTGYDLVKYICQKGLRPANKIHIHTDNVVGRENMYQTLIAAQRRGFIDDDIEIYHYPLTANRYSGGSF</sequence>
<reference evidence="3 4" key="1">
    <citation type="submission" date="2021-03" db="EMBL/GenBank/DDBJ databases">
        <title>Antimicrobial resistance genes in bacteria isolated from Japanese honey, and their potential for conferring macrolide and lincosamide resistance in the American foulbrood pathogen Paenibacillus larvae.</title>
        <authorList>
            <person name="Okamoto M."/>
            <person name="Kumagai M."/>
            <person name="Kanamori H."/>
            <person name="Takamatsu D."/>
        </authorList>
    </citation>
    <scope>NUCLEOTIDE SEQUENCE [LARGE SCALE GENOMIC DNA]</scope>
    <source>
        <strain evidence="3 4">J8TS2</strain>
    </source>
</reference>
<dbReference type="Proteomes" id="UP000679950">
    <property type="component" value="Unassembled WGS sequence"/>
</dbReference>
<dbReference type="InterPro" id="IPR002110">
    <property type="entry name" value="Ankyrin_rpt"/>
</dbReference>
<dbReference type="PROSITE" id="PS50088">
    <property type="entry name" value="ANK_REPEAT"/>
    <property type="match status" value="2"/>
</dbReference>
<dbReference type="Gene3D" id="1.25.40.20">
    <property type="entry name" value="Ankyrin repeat-containing domain"/>
    <property type="match status" value="1"/>
</dbReference>
<dbReference type="SUPFAM" id="SSF48403">
    <property type="entry name" value="Ankyrin repeat"/>
    <property type="match status" value="1"/>
</dbReference>
<gene>
    <name evidence="3" type="ORF">J8TS2_42420</name>
</gene>
<dbReference type="SMART" id="SM00248">
    <property type="entry name" value="ANK"/>
    <property type="match status" value="2"/>
</dbReference>